<dbReference type="RefSeq" id="WP_170270256.1">
    <property type="nucleotide sequence ID" value="NZ_JABEQB010000004.1"/>
</dbReference>
<feature type="domain" description="Sigma-54 factor interaction" evidence="6">
    <location>
        <begin position="211"/>
        <end position="441"/>
    </location>
</feature>
<protein>
    <submittedName>
        <fullName evidence="7">Sigma 54-interacting transcriptional regulator</fullName>
    </submittedName>
</protein>
<dbReference type="PANTHER" id="PTHR32071:SF57">
    <property type="entry name" value="C4-DICARBOXYLATE TRANSPORT TRANSCRIPTIONAL REGULATORY PROTEIN DCTD"/>
    <property type="match status" value="1"/>
</dbReference>
<dbReference type="SUPFAM" id="SSF52540">
    <property type="entry name" value="P-loop containing nucleoside triphosphate hydrolases"/>
    <property type="match status" value="1"/>
</dbReference>
<dbReference type="PROSITE" id="PS00675">
    <property type="entry name" value="SIGMA54_INTERACT_1"/>
    <property type="match status" value="1"/>
</dbReference>
<comment type="caution">
    <text evidence="7">The sequence shown here is derived from an EMBL/GenBank/DDBJ whole genome shotgun (WGS) entry which is preliminary data.</text>
</comment>
<dbReference type="CDD" id="cd00009">
    <property type="entry name" value="AAA"/>
    <property type="match status" value="1"/>
</dbReference>
<dbReference type="FunFam" id="3.40.50.300:FF:000006">
    <property type="entry name" value="DNA-binding transcriptional regulator NtrC"/>
    <property type="match status" value="1"/>
</dbReference>
<dbReference type="Proteomes" id="UP000529861">
    <property type="component" value="Unassembled WGS sequence"/>
</dbReference>
<evidence type="ECO:0000256" key="1">
    <source>
        <dbReference type="ARBA" id="ARBA00022741"/>
    </source>
</evidence>
<keyword evidence="2" id="KW-0067">ATP-binding</keyword>
<gene>
    <name evidence="7" type="ORF">HKI81_02410</name>
</gene>
<dbReference type="InterPro" id="IPR025943">
    <property type="entry name" value="Sigma_54_int_dom_ATP-bd_2"/>
</dbReference>
<dbReference type="InterPro" id="IPR009057">
    <property type="entry name" value="Homeodomain-like_sf"/>
</dbReference>
<dbReference type="SMART" id="SM00382">
    <property type="entry name" value="AAA"/>
    <property type="match status" value="1"/>
</dbReference>
<dbReference type="InterPro" id="IPR027417">
    <property type="entry name" value="P-loop_NTPase"/>
</dbReference>
<dbReference type="PROSITE" id="PS00676">
    <property type="entry name" value="SIGMA54_INTERACT_2"/>
    <property type="match status" value="1"/>
</dbReference>
<proteinExistence type="predicted"/>
<evidence type="ECO:0000313" key="8">
    <source>
        <dbReference type="Proteomes" id="UP000529861"/>
    </source>
</evidence>
<dbReference type="GO" id="GO:0006355">
    <property type="term" value="P:regulation of DNA-templated transcription"/>
    <property type="evidence" value="ECO:0007669"/>
    <property type="project" value="InterPro"/>
</dbReference>
<sequence>MKSILNSFKKLLKETFDITTELPKECLSFIPIFQEYYVIIPPCNSKCPNSEKCPYSLILAFKAKGETMTFAFPKKEENRYYFSPAAIANFLVFIVKALNLLKEDLEKFIITKESLQFLAKQADIEFFLFDSSGKLITSQSKEVISFSPSSIFEKISKQLESKNTISTEWGNFHYQLWKDEKQQEGILLWKISNTPKQNLEFNSTKEIFFSIPGKNSRIVEIKNIIHQIASTDSTVLLQGESGTGKELFARYIHYLSSRKNKPFIAINCAAIPESLLESELFGYEEGAFTGARRGGKPGKFELADEGTLFLDEIGDMPLHLQAKLLRVIERQEVERVGSTKARPINVRIIAATNKDLKKLIAAKLFREDLFFRLSVVPITLPALRERSEDIPLLLNFYLKKICLEQGKSFKIFSSDSLEILRNYYWPGNIRELKNVVTYSVSVCEDDVITPEFLPKYLQPSCLQKSIKNSAMRTFPPPQNQLKEELEILLNRYGSSTESKKLVAQQLGISLATLYRWLKKYNLS</sequence>
<dbReference type="PROSITE" id="PS00688">
    <property type="entry name" value="SIGMA54_INTERACT_3"/>
    <property type="match status" value="1"/>
</dbReference>
<keyword evidence="1" id="KW-0547">Nucleotide-binding</keyword>
<dbReference type="AlphaFoldDB" id="A0A7Y2L5K4"/>
<evidence type="ECO:0000256" key="2">
    <source>
        <dbReference type="ARBA" id="ARBA00022840"/>
    </source>
</evidence>
<dbReference type="Gene3D" id="3.40.50.300">
    <property type="entry name" value="P-loop containing nucleotide triphosphate hydrolases"/>
    <property type="match status" value="1"/>
</dbReference>
<dbReference type="InterPro" id="IPR058031">
    <property type="entry name" value="AAA_lid_NorR"/>
</dbReference>
<organism evidence="7 8">
    <name type="scientific">Caldanaerobacter subterraneus</name>
    <dbReference type="NCBI Taxonomy" id="911092"/>
    <lineage>
        <taxon>Bacteria</taxon>
        <taxon>Bacillati</taxon>
        <taxon>Bacillota</taxon>
        <taxon>Clostridia</taxon>
        <taxon>Thermoanaerobacterales</taxon>
        <taxon>Thermoanaerobacteraceae</taxon>
        <taxon>Caldanaerobacter</taxon>
    </lineage>
</organism>
<dbReference type="EMBL" id="JABEQB010000004">
    <property type="protein sequence ID" value="NNG66092.1"/>
    <property type="molecule type" value="Genomic_DNA"/>
</dbReference>
<dbReference type="Pfam" id="PF25601">
    <property type="entry name" value="AAA_lid_14"/>
    <property type="match status" value="1"/>
</dbReference>
<dbReference type="PROSITE" id="PS50045">
    <property type="entry name" value="SIGMA54_INTERACT_4"/>
    <property type="match status" value="1"/>
</dbReference>
<keyword evidence="5" id="KW-0804">Transcription</keyword>
<evidence type="ECO:0000313" key="7">
    <source>
        <dbReference type="EMBL" id="NNG66092.1"/>
    </source>
</evidence>
<dbReference type="InterPro" id="IPR025944">
    <property type="entry name" value="Sigma_54_int_dom_CS"/>
</dbReference>
<keyword evidence="4" id="KW-0238">DNA-binding</keyword>
<dbReference type="SUPFAM" id="SSF46689">
    <property type="entry name" value="Homeodomain-like"/>
    <property type="match status" value="1"/>
</dbReference>
<dbReference type="InterPro" id="IPR002078">
    <property type="entry name" value="Sigma_54_int"/>
</dbReference>
<keyword evidence="3" id="KW-0805">Transcription regulation</keyword>
<dbReference type="Gene3D" id="1.10.10.60">
    <property type="entry name" value="Homeodomain-like"/>
    <property type="match status" value="1"/>
</dbReference>
<dbReference type="GO" id="GO:0003677">
    <property type="term" value="F:DNA binding"/>
    <property type="evidence" value="ECO:0007669"/>
    <property type="project" value="UniProtKB-KW"/>
</dbReference>
<dbReference type="GO" id="GO:0005524">
    <property type="term" value="F:ATP binding"/>
    <property type="evidence" value="ECO:0007669"/>
    <property type="project" value="UniProtKB-KW"/>
</dbReference>
<accession>A0A7Y2L5K4</accession>
<dbReference type="Pfam" id="PF00158">
    <property type="entry name" value="Sigma54_activat"/>
    <property type="match status" value="1"/>
</dbReference>
<dbReference type="PANTHER" id="PTHR32071">
    <property type="entry name" value="TRANSCRIPTIONAL REGULATORY PROTEIN"/>
    <property type="match status" value="1"/>
</dbReference>
<dbReference type="Gene3D" id="1.10.8.60">
    <property type="match status" value="1"/>
</dbReference>
<evidence type="ECO:0000256" key="4">
    <source>
        <dbReference type="ARBA" id="ARBA00023125"/>
    </source>
</evidence>
<evidence type="ECO:0000256" key="3">
    <source>
        <dbReference type="ARBA" id="ARBA00023015"/>
    </source>
</evidence>
<evidence type="ECO:0000256" key="5">
    <source>
        <dbReference type="ARBA" id="ARBA00023163"/>
    </source>
</evidence>
<reference evidence="7 8" key="1">
    <citation type="submission" date="2020-04" db="EMBL/GenBank/DDBJ databases">
        <title>Draft genome sequence of Caldanaerobacter sunterraneus. strain 1523vc isolated from Griffin hot spring, Kamchatka, Russia.</title>
        <authorList>
            <person name="Toshchakov S.V."/>
            <person name="Podosokorskaya O.A."/>
            <person name="Kublanov I.V."/>
            <person name="Korzhenkov A."/>
            <person name="Patrushev M.V."/>
        </authorList>
    </citation>
    <scope>NUCLEOTIDE SEQUENCE [LARGE SCALE GENOMIC DNA]</scope>
    <source>
        <strain evidence="7 8">1523vc</strain>
    </source>
</reference>
<evidence type="ECO:0000259" key="6">
    <source>
        <dbReference type="PROSITE" id="PS50045"/>
    </source>
</evidence>
<name>A0A7Y2L5K4_9THEO</name>
<dbReference type="InterPro" id="IPR025662">
    <property type="entry name" value="Sigma_54_int_dom_ATP-bd_1"/>
</dbReference>
<dbReference type="InterPro" id="IPR003593">
    <property type="entry name" value="AAA+_ATPase"/>
</dbReference>